<dbReference type="InterPro" id="IPR007295">
    <property type="entry name" value="DUF402"/>
</dbReference>
<dbReference type="PANTHER" id="PTHR39159">
    <property type="match status" value="1"/>
</dbReference>
<feature type="domain" description="DUF402" evidence="2">
    <location>
        <begin position="31"/>
        <end position="151"/>
    </location>
</feature>
<dbReference type="InterPro" id="IPR050212">
    <property type="entry name" value="Ntdp-like"/>
</dbReference>
<sequence length="190" mass="21321">MVEDGDDYTLLWLAAGTPVRFPRHLDGRPVRDVPLAERFGVPWHTADDTWTGTSVLVLVRPRRWHTVQWFFAPDGTFRNWYVNVETPAVRWAGGLDADDLEVDVVAGPDRRCQLKDVDEAEAANAAGEVRDEWAARARSEAEQAIADITKGVWPYDGTWTDFRPDPSWPVPELPANWNQPVPGYTGAGLL</sequence>
<reference evidence="3 4" key="1">
    <citation type="journal article" date="2019" name="Int. J. Syst. Evol. Microbiol.">
        <title>The Global Catalogue of Microorganisms (GCM) 10K type strain sequencing project: providing services to taxonomists for standard genome sequencing and annotation.</title>
        <authorList>
            <consortium name="The Broad Institute Genomics Platform"/>
            <consortium name="The Broad Institute Genome Sequencing Center for Infectious Disease"/>
            <person name="Wu L."/>
            <person name="Ma J."/>
        </authorList>
    </citation>
    <scope>NUCLEOTIDE SEQUENCE [LARGE SCALE GENOMIC DNA]</scope>
    <source>
        <strain evidence="3 4">JCM 14718</strain>
    </source>
</reference>
<keyword evidence="1" id="KW-0378">Hydrolase</keyword>
<proteinExistence type="predicted"/>
<dbReference type="InterPro" id="IPR035930">
    <property type="entry name" value="FomD-like_sf"/>
</dbReference>
<dbReference type="Gene3D" id="2.40.380.10">
    <property type="entry name" value="FomD-like"/>
    <property type="match status" value="1"/>
</dbReference>
<gene>
    <name evidence="3" type="ORF">GCM10009765_34190</name>
</gene>
<evidence type="ECO:0000259" key="2">
    <source>
        <dbReference type="Pfam" id="PF04167"/>
    </source>
</evidence>
<accession>A0ABN2H548</accession>
<dbReference type="Proteomes" id="UP001500618">
    <property type="component" value="Unassembled WGS sequence"/>
</dbReference>
<keyword evidence="4" id="KW-1185">Reference proteome</keyword>
<evidence type="ECO:0000256" key="1">
    <source>
        <dbReference type="ARBA" id="ARBA00022801"/>
    </source>
</evidence>
<name>A0ABN2H548_9ACTN</name>
<organism evidence="3 4">
    <name type="scientific">Fodinicola feengrottensis</name>
    <dbReference type="NCBI Taxonomy" id="435914"/>
    <lineage>
        <taxon>Bacteria</taxon>
        <taxon>Bacillati</taxon>
        <taxon>Actinomycetota</taxon>
        <taxon>Actinomycetes</taxon>
        <taxon>Mycobacteriales</taxon>
        <taxon>Fodinicola</taxon>
    </lineage>
</organism>
<dbReference type="PANTHER" id="PTHR39159:SF1">
    <property type="entry name" value="UPF0374 PROTEIN YGAC"/>
    <property type="match status" value="1"/>
</dbReference>
<dbReference type="Pfam" id="PF04167">
    <property type="entry name" value="DUF402"/>
    <property type="match status" value="1"/>
</dbReference>
<protein>
    <submittedName>
        <fullName evidence="3">DUF402 domain-containing protein</fullName>
    </submittedName>
</protein>
<dbReference type="SUPFAM" id="SSF159234">
    <property type="entry name" value="FomD-like"/>
    <property type="match status" value="1"/>
</dbReference>
<evidence type="ECO:0000313" key="3">
    <source>
        <dbReference type="EMBL" id="GAA1682170.1"/>
    </source>
</evidence>
<comment type="caution">
    <text evidence="3">The sequence shown here is derived from an EMBL/GenBank/DDBJ whole genome shotgun (WGS) entry which is preliminary data.</text>
</comment>
<evidence type="ECO:0000313" key="4">
    <source>
        <dbReference type="Proteomes" id="UP001500618"/>
    </source>
</evidence>
<dbReference type="EMBL" id="BAAANY010000010">
    <property type="protein sequence ID" value="GAA1682170.1"/>
    <property type="molecule type" value="Genomic_DNA"/>
</dbReference>